<dbReference type="AlphaFoldDB" id="A0A4Z1QV50"/>
<dbReference type="KEGG" id="asal:CFBP5507_04285"/>
<dbReference type="Proteomes" id="UP000298735">
    <property type="component" value="Chromosome Circular"/>
</dbReference>
<organism evidence="1 2">
    <name type="scientific">Agrobacterium salinitolerans</name>
    <dbReference type="NCBI Taxonomy" id="1183413"/>
    <lineage>
        <taxon>Bacteria</taxon>
        <taxon>Pseudomonadati</taxon>
        <taxon>Pseudomonadota</taxon>
        <taxon>Alphaproteobacteria</taxon>
        <taxon>Hyphomicrobiales</taxon>
        <taxon>Rhizobiaceae</taxon>
        <taxon>Rhizobium/Agrobacterium group</taxon>
        <taxon>Agrobacterium</taxon>
    </lineage>
</organism>
<sequence length="245" mass="27369">MLRLLSAALFACTAVGAAVAADFLEKTSADGTSYVLLQGRIDEGDTERLEQLLLSGKIDSRTIAFNSPGGSLWEGVLMGRILRYRGFSTYVRPGEECVSACLFAFMGGEQRFVYPKGELGGHQFYGGNERSTSQGFTQFSTSELFKFAREMGVSSEVIEISSSTSPDNMHIFTPDELRRFKLSVPHKQVPFQDREARRLNIRPAEYAKRWKAFLHSDRSRCDAIDDDIQRGTCVFLIMDAHGVPR</sequence>
<accession>A0A4Z1QV50</accession>
<dbReference type="EMBL" id="CP109968">
    <property type="protein sequence ID" value="UYZ08232.1"/>
    <property type="molecule type" value="Genomic_DNA"/>
</dbReference>
<dbReference type="RefSeq" id="WP_137410129.1">
    <property type="nucleotide sequence ID" value="NZ_CP109968.1"/>
</dbReference>
<name>A0A4Z1QV50_9HYPH</name>
<dbReference type="OrthoDB" id="1522627at2"/>
<evidence type="ECO:0000313" key="1">
    <source>
        <dbReference type="EMBL" id="UYZ08232.1"/>
    </source>
</evidence>
<dbReference type="Gene3D" id="3.90.226.10">
    <property type="entry name" value="2-enoyl-CoA Hydratase, Chain A, domain 1"/>
    <property type="match status" value="1"/>
</dbReference>
<dbReference type="SUPFAM" id="SSF52096">
    <property type="entry name" value="ClpP/crotonase"/>
    <property type="match status" value="1"/>
</dbReference>
<evidence type="ECO:0000313" key="2">
    <source>
        <dbReference type="Proteomes" id="UP000298735"/>
    </source>
</evidence>
<reference evidence="1" key="1">
    <citation type="submission" date="2022-10" db="EMBL/GenBank/DDBJ databases">
        <title>Complete genome sequence of Agrobacterium salinitolerans CFBP5507.</title>
        <authorList>
            <person name="Tchabashvili S."/>
            <person name="Yen H.-C."/>
            <person name="Haryono M."/>
            <person name="Lin Y.-C."/>
            <person name="Lai E.-M."/>
            <person name="Kuo C.-H."/>
        </authorList>
    </citation>
    <scope>NUCLEOTIDE SEQUENCE</scope>
    <source>
        <strain evidence="1">CFBP5507</strain>
    </source>
</reference>
<gene>
    <name evidence="1" type="ORF">CFBP5507_04285</name>
</gene>
<protein>
    <submittedName>
        <fullName evidence="1">Uncharacterized protein</fullName>
    </submittedName>
</protein>
<proteinExistence type="predicted"/>
<dbReference type="InterPro" id="IPR029045">
    <property type="entry name" value="ClpP/crotonase-like_dom_sf"/>
</dbReference>